<proteinExistence type="predicted"/>
<evidence type="ECO:0000313" key="1">
    <source>
        <dbReference type="EMBL" id="CAH1790177.1"/>
    </source>
</evidence>
<reference evidence="1" key="1">
    <citation type="submission" date="2022-03" db="EMBL/GenBank/DDBJ databases">
        <authorList>
            <person name="Martin C."/>
        </authorList>
    </citation>
    <scope>NUCLEOTIDE SEQUENCE</scope>
</reference>
<dbReference type="OrthoDB" id="6117025at2759"/>
<dbReference type="Proteomes" id="UP000749559">
    <property type="component" value="Unassembled WGS sequence"/>
</dbReference>
<protein>
    <submittedName>
        <fullName evidence="1">Uncharacterized protein</fullName>
    </submittedName>
</protein>
<dbReference type="PANTHER" id="PTHR46534">
    <property type="entry name" value="IGGFC_BINDING DOMAIN-CONTAINING PROTEIN"/>
    <property type="match status" value="1"/>
</dbReference>
<sequence>MAKGWTLLVILAATIAVSYSQQNEINAMGTRFMLVFNRQYRGSPLGSNDVIVTTEEAETTVNLDIPALNISMSRVISPDEPLVYKCPGTIRLENNVKEMKGVRITSDKRVSVFGSNAGLSVDSFLSLPMTDPEVREEYIVASYRALPTTFAQVAVVAFMNNTQVTIVRRNEERNGYDWPNAVNFTLNEFESYMQAVQGGDMTGAMVLSDKPVSVLSGASCAFVPLTSQYCDHLVEQIPPVSTWGGTFMTAPIATRLRGDVFRIICSQDNTTVYNPRFGTRGPTVQKGGYIELNIGSRSTLFFKSTKPCMTVQYNKGITSDNLRSGTDPFMMIVPPLKQYAPRHKFHTIRNRRGQDFSNHVNVIAKTEASTGVSLNGEFLTEWTPIRYTNFSFAQVTNLKYGQYVLQHWSNDVWISASVYGHFGVEGYGNPTGMGLRRGDVEHPPVPISTPAPTRSVASNFTEICKCQIRIEPNITAGETYPGEILEELEPVYYNNSDGECIGCHEVLRTCPQICDQRAREYWGWEGLARLVPVNGTSGSRLRPRGQVLCQIHNGPLNPPGTRVLAYYDPGSCGAPMHTIASSTSLCCAEQDIPEIGYVIVWDRECDSDVEFPLPTDAS</sequence>
<organism evidence="1 2">
    <name type="scientific">Owenia fusiformis</name>
    <name type="common">Polychaete worm</name>
    <dbReference type="NCBI Taxonomy" id="6347"/>
    <lineage>
        <taxon>Eukaryota</taxon>
        <taxon>Metazoa</taxon>
        <taxon>Spiralia</taxon>
        <taxon>Lophotrochozoa</taxon>
        <taxon>Annelida</taxon>
        <taxon>Polychaeta</taxon>
        <taxon>Sedentaria</taxon>
        <taxon>Canalipalpata</taxon>
        <taxon>Sabellida</taxon>
        <taxon>Oweniida</taxon>
        <taxon>Oweniidae</taxon>
        <taxon>Owenia</taxon>
    </lineage>
</organism>
<dbReference type="EMBL" id="CAIIXF020000007">
    <property type="protein sequence ID" value="CAH1790177.1"/>
    <property type="molecule type" value="Genomic_DNA"/>
</dbReference>
<gene>
    <name evidence="1" type="ORF">OFUS_LOCUS15424</name>
</gene>
<evidence type="ECO:0000313" key="2">
    <source>
        <dbReference type="Proteomes" id="UP000749559"/>
    </source>
</evidence>
<name>A0A8J1TWQ2_OWEFU</name>
<dbReference type="InterPro" id="IPR035234">
    <property type="entry name" value="IgGFc-bd_N"/>
</dbReference>
<keyword evidence="2" id="KW-1185">Reference proteome</keyword>
<dbReference type="AlphaFoldDB" id="A0A8J1TWQ2"/>
<dbReference type="PANTHER" id="PTHR46534:SF1">
    <property type="entry name" value="IGGFC-BINDING PROTEIN N-TERMINAL DOMAIN-CONTAINING PROTEIN"/>
    <property type="match status" value="1"/>
</dbReference>
<dbReference type="Pfam" id="PF17517">
    <property type="entry name" value="IgGFc_binding"/>
    <property type="match status" value="1"/>
</dbReference>
<comment type="caution">
    <text evidence="1">The sequence shown here is derived from an EMBL/GenBank/DDBJ whole genome shotgun (WGS) entry which is preliminary data.</text>
</comment>
<accession>A0A8J1TWQ2</accession>